<dbReference type="EMBL" id="JPOX01000005">
    <property type="protein sequence ID" value="KFX51211.1"/>
    <property type="molecule type" value="Genomic_DNA"/>
</dbReference>
<comment type="similarity">
    <text evidence="2">Belongs to the UPF0057 (PMP3) family.</text>
</comment>
<keyword evidence="5 7" id="KW-0472">Membrane</keyword>
<sequence>MCGADIFLAVLAVFFPPIAVWIKVGLCTADSIINIALCCLGYIPGLLHAWYIILKYPDSEDYPEGYQRVDESGRDVENGRRVTYYYVSHQAPVPPQSDRRYGATDNTSAPQVPSQTRPGNSSAALDGPSSSAHPPTYAEAVRGDHKVQTQD</sequence>
<evidence type="ECO:0000313" key="8">
    <source>
        <dbReference type="EMBL" id="KFX51211.1"/>
    </source>
</evidence>
<protein>
    <submittedName>
        <fullName evidence="8">Plasma membrane proteolipid 3</fullName>
    </submittedName>
</protein>
<comment type="caution">
    <text evidence="8">The sequence shown here is derived from an EMBL/GenBank/DDBJ whole genome shotgun (WGS) entry which is preliminary data.</text>
</comment>
<dbReference type="eggNOG" id="KOG1773">
    <property type="taxonomic scope" value="Eukaryota"/>
</dbReference>
<comment type="subcellular location">
    <subcellularLocation>
        <location evidence="1">Membrane</location>
    </subcellularLocation>
</comment>
<feature type="compositionally biased region" description="Basic and acidic residues" evidence="6">
    <location>
        <begin position="141"/>
        <end position="151"/>
    </location>
</feature>
<feature type="transmembrane region" description="Helical" evidence="7">
    <location>
        <begin position="6"/>
        <end position="26"/>
    </location>
</feature>
<proteinExistence type="inferred from homology"/>
<organism evidence="8">
    <name type="scientific">Talaromyces marneffei PM1</name>
    <dbReference type="NCBI Taxonomy" id="1077442"/>
    <lineage>
        <taxon>Eukaryota</taxon>
        <taxon>Fungi</taxon>
        <taxon>Dikarya</taxon>
        <taxon>Ascomycota</taxon>
        <taxon>Pezizomycotina</taxon>
        <taxon>Eurotiomycetes</taxon>
        <taxon>Eurotiomycetidae</taxon>
        <taxon>Eurotiales</taxon>
        <taxon>Trichocomaceae</taxon>
        <taxon>Talaromyces</taxon>
        <taxon>Talaromyces sect. Talaromyces</taxon>
    </lineage>
</organism>
<feature type="compositionally biased region" description="Polar residues" evidence="6">
    <location>
        <begin position="104"/>
        <end position="133"/>
    </location>
</feature>
<dbReference type="AlphaFoldDB" id="A0A093VX52"/>
<accession>A0A093VX52</accession>
<gene>
    <name evidence="8" type="ORF">GQ26_0050680</name>
</gene>
<dbReference type="Pfam" id="PF01679">
    <property type="entry name" value="Pmp3"/>
    <property type="match status" value="1"/>
</dbReference>
<evidence type="ECO:0000256" key="1">
    <source>
        <dbReference type="ARBA" id="ARBA00004370"/>
    </source>
</evidence>
<feature type="region of interest" description="Disordered" evidence="6">
    <location>
        <begin position="90"/>
        <end position="151"/>
    </location>
</feature>
<dbReference type="PROSITE" id="PS01309">
    <property type="entry name" value="UPF0057"/>
    <property type="match status" value="1"/>
</dbReference>
<evidence type="ECO:0000256" key="7">
    <source>
        <dbReference type="SAM" id="Phobius"/>
    </source>
</evidence>
<feature type="transmembrane region" description="Helical" evidence="7">
    <location>
        <begin position="33"/>
        <end position="53"/>
    </location>
</feature>
<dbReference type="PANTHER" id="PTHR21659">
    <property type="entry name" value="HYDROPHOBIC PROTEIN RCI2 LOW TEMPERATURE AND SALT RESPONSIVE PROTEIN LTI6 -RELATED"/>
    <property type="match status" value="1"/>
</dbReference>
<evidence type="ECO:0000256" key="2">
    <source>
        <dbReference type="ARBA" id="ARBA00009530"/>
    </source>
</evidence>
<evidence type="ECO:0000256" key="6">
    <source>
        <dbReference type="SAM" id="MobiDB-lite"/>
    </source>
</evidence>
<evidence type="ECO:0000256" key="5">
    <source>
        <dbReference type="ARBA" id="ARBA00023136"/>
    </source>
</evidence>
<keyword evidence="3 7" id="KW-0812">Transmembrane</keyword>
<evidence type="ECO:0000256" key="4">
    <source>
        <dbReference type="ARBA" id="ARBA00022989"/>
    </source>
</evidence>
<keyword evidence="4 7" id="KW-1133">Transmembrane helix</keyword>
<evidence type="ECO:0000256" key="3">
    <source>
        <dbReference type="ARBA" id="ARBA00022692"/>
    </source>
</evidence>
<dbReference type="GO" id="GO:0016020">
    <property type="term" value="C:membrane"/>
    <property type="evidence" value="ECO:0007669"/>
    <property type="project" value="UniProtKB-SubCell"/>
</dbReference>
<dbReference type="InterPro" id="IPR000612">
    <property type="entry name" value="PMP3"/>
</dbReference>
<name>A0A093VX52_TALMA</name>
<dbReference type="PANTHER" id="PTHR21659:SF57">
    <property type="entry name" value="PLASMA MEMBRANE PROTEOLIPID 31"/>
    <property type="match status" value="1"/>
</dbReference>
<dbReference type="HOGENOM" id="CLU_107649_0_0_1"/>
<reference evidence="8" key="1">
    <citation type="journal article" date="2014" name="PLoS Genet.">
        <title>Signature Gene Expression Reveals Novel Clues to the Molecular Mechanisms of Dimorphic Transition in Penicillium marneffei.</title>
        <authorList>
            <person name="Yang E."/>
            <person name="Wang G."/>
            <person name="Cai J."/>
            <person name="Woo P.C."/>
            <person name="Lau S.K."/>
            <person name="Yuen K.-Y."/>
            <person name="Chow W.-N."/>
            <person name="Lin X."/>
        </authorList>
    </citation>
    <scope>NUCLEOTIDE SEQUENCE [LARGE SCALE GENOMIC DNA]</scope>
    <source>
        <strain evidence="8">PM1</strain>
    </source>
</reference>